<dbReference type="AlphaFoldDB" id="A0A8T2UHE3"/>
<dbReference type="EMBL" id="CM035411">
    <property type="protein sequence ID" value="KAH7434902.1"/>
    <property type="molecule type" value="Genomic_DNA"/>
</dbReference>
<dbReference type="InterPro" id="IPR032799">
    <property type="entry name" value="TAXi_C"/>
</dbReference>
<keyword evidence="2" id="KW-0732">Signal</keyword>
<dbReference type="Pfam" id="PF14541">
    <property type="entry name" value="TAXi_C"/>
    <property type="match status" value="1"/>
</dbReference>
<feature type="chain" id="PRO_5035854870" description="Peptidase A1 domain-containing protein" evidence="2">
    <location>
        <begin position="36"/>
        <end position="507"/>
    </location>
</feature>
<evidence type="ECO:0000313" key="5">
    <source>
        <dbReference type="Proteomes" id="UP000825935"/>
    </source>
</evidence>
<dbReference type="PROSITE" id="PS51767">
    <property type="entry name" value="PEPTIDASE_A1"/>
    <property type="match status" value="1"/>
</dbReference>
<reference evidence="4" key="1">
    <citation type="submission" date="2021-08" db="EMBL/GenBank/DDBJ databases">
        <title>WGS assembly of Ceratopteris richardii.</title>
        <authorList>
            <person name="Marchant D.B."/>
            <person name="Chen G."/>
            <person name="Jenkins J."/>
            <person name="Shu S."/>
            <person name="Leebens-Mack J."/>
            <person name="Grimwood J."/>
            <person name="Schmutz J."/>
            <person name="Soltis P."/>
            <person name="Soltis D."/>
            <person name="Chen Z.-H."/>
        </authorList>
    </citation>
    <scope>NUCLEOTIDE SEQUENCE</scope>
    <source>
        <strain evidence="4">Whitten #5841</strain>
        <tissue evidence="4">Leaf</tissue>
    </source>
</reference>
<organism evidence="4 5">
    <name type="scientific">Ceratopteris richardii</name>
    <name type="common">Triangle waterfern</name>
    <dbReference type="NCBI Taxonomy" id="49495"/>
    <lineage>
        <taxon>Eukaryota</taxon>
        <taxon>Viridiplantae</taxon>
        <taxon>Streptophyta</taxon>
        <taxon>Embryophyta</taxon>
        <taxon>Tracheophyta</taxon>
        <taxon>Polypodiopsida</taxon>
        <taxon>Polypodiidae</taxon>
        <taxon>Polypodiales</taxon>
        <taxon>Pteridineae</taxon>
        <taxon>Pteridaceae</taxon>
        <taxon>Parkerioideae</taxon>
        <taxon>Ceratopteris</taxon>
    </lineage>
</organism>
<dbReference type="GO" id="GO:0006508">
    <property type="term" value="P:proteolysis"/>
    <property type="evidence" value="ECO:0007669"/>
    <property type="project" value="InterPro"/>
</dbReference>
<dbReference type="PANTHER" id="PTHR13683:SF679">
    <property type="entry name" value="ASPARTYL PROTEASE FAMILY PROTEIN 2"/>
    <property type="match status" value="1"/>
</dbReference>
<evidence type="ECO:0000313" key="4">
    <source>
        <dbReference type="EMBL" id="KAH7434902.1"/>
    </source>
</evidence>
<dbReference type="Gene3D" id="2.40.70.10">
    <property type="entry name" value="Acid Proteases"/>
    <property type="match status" value="2"/>
</dbReference>
<dbReference type="PANTHER" id="PTHR13683">
    <property type="entry name" value="ASPARTYL PROTEASES"/>
    <property type="match status" value="1"/>
</dbReference>
<proteinExistence type="inferred from homology"/>
<dbReference type="OMA" id="EDTHIKS"/>
<feature type="domain" description="Peptidase A1" evidence="3">
    <location>
        <begin position="123"/>
        <end position="503"/>
    </location>
</feature>
<dbReference type="Proteomes" id="UP000825935">
    <property type="component" value="Chromosome 6"/>
</dbReference>
<accession>A0A8T2UHE3</accession>
<name>A0A8T2UHE3_CERRI</name>
<keyword evidence="5" id="KW-1185">Reference proteome</keyword>
<dbReference type="OrthoDB" id="2747330at2759"/>
<gene>
    <name evidence="4" type="ORF">KP509_06G040300</name>
</gene>
<dbReference type="InterPro" id="IPR021109">
    <property type="entry name" value="Peptidase_aspartic_dom_sf"/>
</dbReference>
<dbReference type="InterPro" id="IPR033121">
    <property type="entry name" value="PEPTIDASE_A1"/>
</dbReference>
<dbReference type="Pfam" id="PF14543">
    <property type="entry name" value="TAXi_N"/>
    <property type="match status" value="1"/>
</dbReference>
<dbReference type="InterPro" id="IPR032861">
    <property type="entry name" value="TAXi_N"/>
</dbReference>
<dbReference type="GO" id="GO:0004190">
    <property type="term" value="F:aspartic-type endopeptidase activity"/>
    <property type="evidence" value="ECO:0007669"/>
    <property type="project" value="InterPro"/>
</dbReference>
<evidence type="ECO:0000256" key="1">
    <source>
        <dbReference type="ARBA" id="ARBA00007447"/>
    </source>
</evidence>
<dbReference type="InterPro" id="IPR001461">
    <property type="entry name" value="Aspartic_peptidase_A1"/>
</dbReference>
<comment type="similarity">
    <text evidence="1">Belongs to the peptidase A1 family.</text>
</comment>
<comment type="caution">
    <text evidence="4">The sequence shown here is derived from an EMBL/GenBank/DDBJ whole genome shotgun (WGS) entry which is preliminary data.</text>
</comment>
<dbReference type="SUPFAM" id="SSF50630">
    <property type="entry name" value="Acid proteases"/>
    <property type="match status" value="1"/>
</dbReference>
<feature type="signal peptide" evidence="2">
    <location>
        <begin position="1"/>
        <end position="35"/>
    </location>
</feature>
<sequence>MELTSRRSNGRRCAILTLWVLALMNFSGMLQLVQADRKQGSAPWIGEETRTARLLHRDAPGSPFREEKVSNADLCASRLARDEARVRYLYAAGAVESNHGGSFEYHAPVHSGNSLTGIGDGEYFTTVGLGSGSKQYAMILDTASSLTWLQCSSGKRCSKQLDSSSFDPSASATFRNVSCASPLCSSFGNCSAVTAGGDGGQCFYSVKYGEDSLRTGRLVTDTFFLGESSVSGMAFGCASAEVMAGLGGAAAGSLALGAGPLAFPSQLAAQRGEDTHIKSGATFCYCLPSVSSAASFLSFKSPRQLPIESPSYPLSPPSQNGNQPTSPIFISMSILKNSFFPMYYYVPLIGISVGGEPLLFPADVFAMDPVTGRGGVVIDTVYHDMSFTFRTAVSESPVAARVLRPAPPTAELDTCYHVNSSDMSTLNTYPTDIPSIQLRFAGGDLTLPTENVLLVKNDSANPILVCLAFSPPASTAPFYILGNVQQQGFRLTYDSGNILTVEGPRHC</sequence>
<evidence type="ECO:0000256" key="2">
    <source>
        <dbReference type="SAM" id="SignalP"/>
    </source>
</evidence>
<evidence type="ECO:0000259" key="3">
    <source>
        <dbReference type="PROSITE" id="PS51767"/>
    </source>
</evidence>
<protein>
    <recommendedName>
        <fullName evidence="3">Peptidase A1 domain-containing protein</fullName>
    </recommendedName>
</protein>